<gene>
    <name evidence="1" type="ORF">CZ787_04655</name>
</gene>
<comment type="caution">
    <text evidence="1">The sequence shown here is derived from an EMBL/GenBank/DDBJ whole genome shotgun (WGS) entry which is preliminary data.</text>
</comment>
<dbReference type="EMBL" id="FUKM01000017">
    <property type="protein sequence ID" value="SJN10913.1"/>
    <property type="molecule type" value="Genomic_DNA"/>
</dbReference>
<proteinExistence type="predicted"/>
<dbReference type="Proteomes" id="UP000196331">
    <property type="component" value="Unassembled WGS sequence"/>
</dbReference>
<evidence type="ECO:0000313" key="1">
    <source>
        <dbReference type="EMBL" id="SJN10913.1"/>
    </source>
</evidence>
<organism evidence="1 2">
    <name type="scientific">Halomonas citrativorans</name>
    <dbReference type="NCBI Taxonomy" id="2742612"/>
    <lineage>
        <taxon>Bacteria</taxon>
        <taxon>Pseudomonadati</taxon>
        <taxon>Pseudomonadota</taxon>
        <taxon>Gammaproteobacteria</taxon>
        <taxon>Oceanospirillales</taxon>
        <taxon>Halomonadaceae</taxon>
        <taxon>Halomonas</taxon>
    </lineage>
</organism>
<evidence type="ECO:0000313" key="2">
    <source>
        <dbReference type="Proteomes" id="UP000196331"/>
    </source>
</evidence>
<reference evidence="1 2" key="1">
    <citation type="submission" date="2017-02" db="EMBL/GenBank/DDBJ databases">
        <authorList>
            <person name="Dridi B."/>
        </authorList>
    </citation>
    <scope>NUCLEOTIDE SEQUENCE [LARGE SCALE GENOMIC DNA]</scope>
    <source>
        <strain evidence="1 2">JB380</strain>
    </source>
</reference>
<name>A0A1R4HUR1_9GAMM</name>
<accession>A0A1R4HUR1</accession>
<dbReference type="AlphaFoldDB" id="A0A1R4HUR1"/>
<sequence length="54" mass="6120">MKYQDHFPTIWDTPLKPSTKAVKNKAAKNRTAQPSLFKGIMLALRNMAKHKPVA</sequence>
<protein>
    <submittedName>
        <fullName evidence="1">Uncharacterized protein</fullName>
    </submittedName>
</protein>